<dbReference type="Gene3D" id="3.50.50.60">
    <property type="entry name" value="FAD/NAD(P)-binding domain"/>
    <property type="match status" value="2"/>
</dbReference>
<dbReference type="InterPro" id="IPR023753">
    <property type="entry name" value="FAD/NAD-binding_dom"/>
</dbReference>
<dbReference type="OrthoDB" id="178496at2"/>
<gene>
    <name evidence="9" type="ORF">CAL15_17305</name>
</gene>
<dbReference type="GO" id="GO:0003955">
    <property type="term" value="F:NAD(P)H dehydrogenase (quinone) activity"/>
    <property type="evidence" value="ECO:0007669"/>
    <property type="project" value="TreeGrafter"/>
</dbReference>
<dbReference type="Pfam" id="PF07992">
    <property type="entry name" value="Pyr_redox_2"/>
    <property type="match status" value="1"/>
</dbReference>
<comment type="similarity">
    <text evidence="1">Belongs to the class-I pyridine nucleotide-disulfide oxidoreductase family.</text>
</comment>
<feature type="disulfide bond" description="Redox-active" evidence="6">
    <location>
        <begin position="53"/>
        <end position="58"/>
    </location>
</feature>
<dbReference type="Gene3D" id="3.30.390.30">
    <property type="match status" value="1"/>
</dbReference>
<evidence type="ECO:0000256" key="5">
    <source>
        <dbReference type="PIRSR" id="PIRSR000350-3"/>
    </source>
</evidence>
<dbReference type="InterPro" id="IPR001100">
    <property type="entry name" value="Pyr_nuc-diS_OxRdtase"/>
</dbReference>
<dbReference type="Pfam" id="PF02852">
    <property type="entry name" value="Pyr_redox_dim"/>
    <property type="match status" value="1"/>
</dbReference>
<feature type="active site" description="Proton acceptor" evidence="4">
    <location>
        <position position="453"/>
    </location>
</feature>
<evidence type="ECO:0000256" key="3">
    <source>
        <dbReference type="ARBA" id="ARBA00022827"/>
    </source>
</evidence>
<protein>
    <submittedName>
        <fullName evidence="9">Mercuric reductase</fullName>
    </submittedName>
</protein>
<name>A0A1W6ZFE1_9BORD</name>
<dbReference type="InterPro" id="IPR004099">
    <property type="entry name" value="Pyr_nucl-diS_OxRdtase_dimer"/>
</dbReference>
<accession>A0A1W6ZFE1</accession>
<dbReference type="PANTHER" id="PTHR43014">
    <property type="entry name" value="MERCURIC REDUCTASE"/>
    <property type="match status" value="1"/>
</dbReference>
<evidence type="ECO:0000313" key="9">
    <source>
        <dbReference type="EMBL" id="ARP95982.1"/>
    </source>
</evidence>
<feature type="binding site" evidence="5">
    <location>
        <position position="62"/>
    </location>
    <ligand>
        <name>FAD</name>
        <dbReference type="ChEBI" id="CHEBI:57692"/>
    </ligand>
</feature>
<evidence type="ECO:0000313" key="10">
    <source>
        <dbReference type="Proteomes" id="UP000194161"/>
    </source>
</evidence>
<dbReference type="SUPFAM" id="SSF55424">
    <property type="entry name" value="FAD/NAD-linked reductases, dimerisation (C-terminal) domain"/>
    <property type="match status" value="1"/>
</dbReference>
<dbReference type="PIRSF" id="PIRSF000350">
    <property type="entry name" value="Mercury_reductase_MerA"/>
    <property type="match status" value="1"/>
</dbReference>
<evidence type="ECO:0000259" key="7">
    <source>
        <dbReference type="Pfam" id="PF02852"/>
    </source>
</evidence>
<dbReference type="AlphaFoldDB" id="A0A1W6ZFE1"/>
<dbReference type="InterPro" id="IPR036188">
    <property type="entry name" value="FAD/NAD-bd_sf"/>
</dbReference>
<feature type="binding site" evidence="5">
    <location>
        <begin position="188"/>
        <end position="195"/>
    </location>
    <ligand>
        <name>NAD(+)</name>
        <dbReference type="ChEBI" id="CHEBI:57540"/>
    </ligand>
</feature>
<keyword evidence="5" id="KW-0547">Nucleotide-binding</keyword>
<organism evidence="9 10">
    <name type="scientific">Bordetella genomosp. 13</name>
    <dbReference type="NCBI Taxonomy" id="463040"/>
    <lineage>
        <taxon>Bacteria</taxon>
        <taxon>Pseudomonadati</taxon>
        <taxon>Pseudomonadota</taxon>
        <taxon>Betaproteobacteria</taxon>
        <taxon>Burkholderiales</taxon>
        <taxon>Alcaligenaceae</taxon>
        <taxon>Bordetella</taxon>
    </lineage>
</organism>
<dbReference type="RefSeq" id="WP_086079735.1">
    <property type="nucleotide sequence ID" value="NZ_CP021111.1"/>
</dbReference>
<evidence type="ECO:0000259" key="8">
    <source>
        <dbReference type="Pfam" id="PF07992"/>
    </source>
</evidence>
<dbReference type="PANTHER" id="PTHR43014:SF2">
    <property type="entry name" value="MERCURIC REDUCTASE"/>
    <property type="match status" value="1"/>
</dbReference>
<dbReference type="Proteomes" id="UP000194161">
    <property type="component" value="Chromosome"/>
</dbReference>
<dbReference type="NCBIfam" id="NF004992">
    <property type="entry name" value="PRK06370.1-4"/>
    <property type="match status" value="1"/>
</dbReference>
<dbReference type="SUPFAM" id="SSF51905">
    <property type="entry name" value="FAD/NAD(P)-binding domain"/>
    <property type="match status" value="1"/>
</dbReference>
<dbReference type="GO" id="GO:0050660">
    <property type="term" value="F:flavin adenine dinucleotide binding"/>
    <property type="evidence" value="ECO:0007669"/>
    <property type="project" value="TreeGrafter"/>
</dbReference>
<evidence type="ECO:0000256" key="6">
    <source>
        <dbReference type="PIRSR" id="PIRSR000350-4"/>
    </source>
</evidence>
<dbReference type="PRINTS" id="PR00368">
    <property type="entry name" value="FADPNR"/>
</dbReference>
<feature type="binding site" evidence="5">
    <location>
        <position position="211"/>
    </location>
    <ligand>
        <name>NAD(+)</name>
        <dbReference type="ChEBI" id="CHEBI:57540"/>
    </ligand>
</feature>
<dbReference type="STRING" id="463040.CAL15_17305"/>
<dbReference type="PRINTS" id="PR00411">
    <property type="entry name" value="PNDRDTASEI"/>
</dbReference>
<keyword evidence="2" id="KW-0285">Flavoprotein</keyword>
<feature type="domain" description="Pyridine nucleotide-disulphide oxidoreductase dimerisation" evidence="7">
    <location>
        <begin position="357"/>
        <end position="462"/>
    </location>
</feature>
<evidence type="ECO:0000256" key="2">
    <source>
        <dbReference type="ARBA" id="ARBA00022630"/>
    </source>
</evidence>
<evidence type="ECO:0000256" key="4">
    <source>
        <dbReference type="PIRSR" id="PIRSR000350-2"/>
    </source>
</evidence>
<dbReference type="InterPro" id="IPR016156">
    <property type="entry name" value="FAD/NAD-linked_Rdtase_dimer_sf"/>
</dbReference>
<keyword evidence="5" id="KW-0520">NAD</keyword>
<reference evidence="9 10" key="1">
    <citation type="submission" date="2017-05" db="EMBL/GenBank/DDBJ databases">
        <title>Complete and WGS of Bordetella genogroups.</title>
        <authorList>
            <person name="Spilker T."/>
            <person name="LiPuma J."/>
        </authorList>
    </citation>
    <scope>NUCLEOTIDE SEQUENCE [LARGE SCALE GENOMIC DNA]</scope>
    <source>
        <strain evidence="9 10">AU7206</strain>
    </source>
</reference>
<keyword evidence="10" id="KW-1185">Reference proteome</keyword>
<feature type="binding site" evidence="5">
    <location>
        <position position="320"/>
    </location>
    <ligand>
        <name>FAD</name>
        <dbReference type="ChEBI" id="CHEBI:57692"/>
    </ligand>
</feature>
<feature type="domain" description="FAD/NAD(P)-binding" evidence="8">
    <location>
        <begin position="16"/>
        <end position="331"/>
    </location>
</feature>
<sequence length="471" mass="50210">MNGSDQSSRATASQAYDAIIIGTGQASPALAGRLAQAGMKVAVIERKLVGGTCVNVGCTPTKAMVASAYVARQAARAAEYGLELPVPPRVDLRAVCRRVHQIVQNSRSGLEEWLQGMENCTLIRGHARFEGPRQVRVDDRLLSADRIFINVGARAVVPDSLAAKDLPCLTSSDMLSLHEVPRHLVVIGGSYVGLEFAQIYRRFGAAVTVIERGSRLVGREDAEVSDQIRSILEAEGIVVELDARDMQLLPHADGVAVRVGAADGLSREISGSHVLVATGRRPNTDDLSLDRAGIATDKVGYITVDDELRTNVEGVWALGDCNGRGAFTHTSYNDFEIVAANLLDGASRSLRDRIPAYALYIDPPLGRVGMTVAQARAAGCRVRVGVRPMTRVARAIEKGETQGSMRIVVDAETEEILGAAILGPGGDEAVHQVLAAMAAGGSYRRLQQTMAIHPTVSELVPTLLGELSDPE</sequence>
<proteinExistence type="inferred from homology"/>
<keyword evidence="3 5" id="KW-0274">FAD</keyword>
<evidence type="ECO:0000256" key="1">
    <source>
        <dbReference type="ARBA" id="ARBA00007532"/>
    </source>
</evidence>
<dbReference type="KEGG" id="bgm:CAL15_17305"/>
<feature type="binding site" evidence="5">
    <location>
        <position position="279"/>
    </location>
    <ligand>
        <name>NAD(+)</name>
        <dbReference type="ChEBI" id="CHEBI:57540"/>
    </ligand>
</feature>
<comment type="cofactor">
    <cofactor evidence="5">
        <name>FAD</name>
        <dbReference type="ChEBI" id="CHEBI:57692"/>
    </cofactor>
    <text evidence="5">Binds 1 FAD per subunit.</text>
</comment>
<dbReference type="EMBL" id="CP021111">
    <property type="protein sequence ID" value="ARP95982.1"/>
    <property type="molecule type" value="Genomic_DNA"/>
</dbReference>